<name>A0A6N3HEM5_KLEOX</name>
<dbReference type="InterPro" id="IPR036380">
    <property type="entry name" value="Isochorismatase-like_sf"/>
</dbReference>
<dbReference type="SUPFAM" id="SSF52499">
    <property type="entry name" value="Isochorismatase-like hydrolases"/>
    <property type="match status" value="1"/>
</dbReference>
<dbReference type="AlphaFoldDB" id="A0A6N3HEM5"/>
<proteinExistence type="predicted"/>
<reference evidence="1" key="1">
    <citation type="submission" date="2019-11" db="EMBL/GenBank/DDBJ databases">
        <authorList>
            <person name="Feng L."/>
        </authorList>
    </citation>
    <scope>NUCLEOTIDE SEQUENCE</scope>
    <source>
        <strain evidence="1">KOxytocaLFYP65</strain>
    </source>
</reference>
<evidence type="ECO:0000313" key="1">
    <source>
        <dbReference type="EMBL" id="VYU74942.1"/>
    </source>
</evidence>
<dbReference type="EMBL" id="CACRTM010000034">
    <property type="protein sequence ID" value="VYU74942.1"/>
    <property type="molecule type" value="Genomic_DNA"/>
</dbReference>
<gene>
    <name evidence="1" type="ORF">KOLFYP65_01146</name>
</gene>
<sequence>MSTPANFNGSRPVIDVNDTAMLLIDHQSGLFQTVGDMPMPELRARAAALA</sequence>
<protein>
    <submittedName>
        <fullName evidence="1">Uncharacterized protein</fullName>
    </submittedName>
</protein>
<accession>A0A6N3HEM5</accession>
<organism evidence="1">
    <name type="scientific">Klebsiella oxytoca</name>
    <dbReference type="NCBI Taxonomy" id="571"/>
    <lineage>
        <taxon>Bacteria</taxon>
        <taxon>Pseudomonadati</taxon>
        <taxon>Pseudomonadota</taxon>
        <taxon>Gammaproteobacteria</taxon>
        <taxon>Enterobacterales</taxon>
        <taxon>Enterobacteriaceae</taxon>
        <taxon>Klebsiella/Raoultella group</taxon>
        <taxon>Klebsiella</taxon>
    </lineage>
</organism>